<evidence type="ECO:0000313" key="7">
    <source>
        <dbReference type="Proteomes" id="UP000622797"/>
    </source>
</evidence>
<accession>A0A8H4U7P9</accession>
<dbReference type="GO" id="GO:0006357">
    <property type="term" value="P:regulation of transcription by RNA polymerase II"/>
    <property type="evidence" value="ECO:0007669"/>
    <property type="project" value="InterPro"/>
</dbReference>
<keyword evidence="7" id="KW-1185">Reference proteome</keyword>
<dbReference type="AlphaFoldDB" id="A0A8H4U7P9"/>
<reference evidence="6" key="2">
    <citation type="submission" date="2020-05" db="EMBL/GenBank/DDBJ databases">
        <authorList>
            <person name="Kim H.-S."/>
            <person name="Proctor R.H."/>
            <person name="Brown D.W."/>
        </authorList>
    </citation>
    <scope>NUCLEOTIDE SEQUENCE</scope>
    <source>
        <strain evidence="6">NRRL 20472</strain>
    </source>
</reference>
<evidence type="ECO:0000313" key="6">
    <source>
        <dbReference type="EMBL" id="KAF4971039.1"/>
    </source>
</evidence>
<organism evidence="6 7">
    <name type="scientific">Fusarium sarcochroum</name>
    <dbReference type="NCBI Taxonomy" id="1208366"/>
    <lineage>
        <taxon>Eukaryota</taxon>
        <taxon>Fungi</taxon>
        <taxon>Dikarya</taxon>
        <taxon>Ascomycota</taxon>
        <taxon>Pezizomycotina</taxon>
        <taxon>Sordariomycetes</taxon>
        <taxon>Hypocreomycetidae</taxon>
        <taxon>Hypocreales</taxon>
        <taxon>Nectriaceae</taxon>
        <taxon>Fusarium</taxon>
        <taxon>Fusarium lateritium species complex</taxon>
    </lineage>
</organism>
<gene>
    <name evidence="4" type="primary">MED11</name>
    <name evidence="6" type="ORF">FSARC_2052</name>
</gene>
<comment type="function">
    <text evidence="4">Component of the Mediator complex, a coactivator involved in the regulated transcription of nearly all RNA polymerase II-dependent genes. Mediator functions as a bridge to convey information from gene-specific regulatory proteins to the basal RNA polymerase II transcription machinery. Mediator is recruited to promoters by direct interactions with regulatory proteins and serves as a scaffold for the assembly of a functional pre-initiation complex with RNA polymerase II and the general transcription factors.</text>
</comment>
<dbReference type="OrthoDB" id="5418434at2759"/>
<dbReference type="GO" id="GO:0016592">
    <property type="term" value="C:mediator complex"/>
    <property type="evidence" value="ECO:0007669"/>
    <property type="project" value="InterPro"/>
</dbReference>
<feature type="compositionally biased region" description="Polar residues" evidence="5">
    <location>
        <begin position="55"/>
        <end position="64"/>
    </location>
</feature>
<comment type="similarity">
    <text evidence="2 4">Belongs to the Mediator complex subunit 11 family.</text>
</comment>
<comment type="caution">
    <text evidence="6">The sequence shown here is derived from an EMBL/GenBank/DDBJ whole genome shotgun (WGS) entry which is preliminary data.</text>
</comment>
<keyword evidence="4" id="KW-0804">Transcription</keyword>
<evidence type="ECO:0000256" key="4">
    <source>
        <dbReference type="RuleBase" id="RU364147"/>
    </source>
</evidence>
<dbReference type="GO" id="GO:0003712">
    <property type="term" value="F:transcription coregulator activity"/>
    <property type="evidence" value="ECO:0007669"/>
    <property type="project" value="InterPro"/>
</dbReference>
<sequence length="181" mass="19605">MASPNDVTMGGAEEPRAYEPFTVEENIQQLNAIDQQIVQLMKHTATALNALTIPSTSDSHQTWDPSAEAPKPSLDPPVQKDAFRSTTDSFLTTLHSVDVNMKRQIFALEEAGIVNLAPPQRKESNGPILASQKPNGVGAVGNIGAGWLNGRGTRVERDMEAELWSKAKDILQKEGDKTGQS</sequence>
<evidence type="ECO:0000256" key="2">
    <source>
        <dbReference type="ARBA" id="ARBA00008186"/>
    </source>
</evidence>
<dbReference type="EMBL" id="JABEXW010000104">
    <property type="protein sequence ID" value="KAF4971039.1"/>
    <property type="molecule type" value="Genomic_DNA"/>
</dbReference>
<dbReference type="Pfam" id="PF10280">
    <property type="entry name" value="Med11"/>
    <property type="match status" value="1"/>
</dbReference>
<dbReference type="Proteomes" id="UP000622797">
    <property type="component" value="Unassembled WGS sequence"/>
</dbReference>
<reference evidence="6" key="1">
    <citation type="journal article" date="2020" name="BMC Genomics">
        <title>Correction to: Identification and distribution of gene clusters required for synthesis of sphingolipid metabolism inhibitors in diverse species of the filamentous fungus Fusarium.</title>
        <authorList>
            <person name="Kim H.S."/>
            <person name="Lohmar J.M."/>
            <person name="Busman M."/>
            <person name="Brown D.W."/>
            <person name="Naumann T.A."/>
            <person name="Divon H.H."/>
            <person name="Lysoe E."/>
            <person name="Uhlig S."/>
            <person name="Proctor R.H."/>
        </authorList>
    </citation>
    <scope>NUCLEOTIDE SEQUENCE</scope>
    <source>
        <strain evidence="6">NRRL 20472</strain>
    </source>
</reference>
<feature type="region of interest" description="Disordered" evidence="5">
    <location>
        <begin position="55"/>
        <end position="78"/>
    </location>
</feature>
<evidence type="ECO:0000256" key="3">
    <source>
        <dbReference type="ARBA" id="ARBA00023242"/>
    </source>
</evidence>
<keyword evidence="4" id="KW-0805">Transcription regulation</keyword>
<proteinExistence type="inferred from homology"/>
<dbReference type="InterPro" id="IPR019404">
    <property type="entry name" value="Mediator_Med11"/>
</dbReference>
<dbReference type="Gene3D" id="1.10.287.3490">
    <property type="match status" value="1"/>
</dbReference>
<keyword evidence="4" id="KW-0010">Activator</keyword>
<comment type="subcellular location">
    <subcellularLocation>
        <location evidence="1 4">Nucleus</location>
    </subcellularLocation>
</comment>
<name>A0A8H4U7P9_9HYPO</name>
<evidence type="ECO:0000256" key="1">
    <source>
        <dbReference type="ARBA" id="ARBA00004123"/>
    </source>
</evidence>
<comment type="subunit">
    <text evidence="4">Component of the Mediator complex.</text>
</comment>
<evidence type="ECO:0000256" key="5">
    <source>
        <dbReference type="SAM" id="MobiDB-lite"/>
    </source>
</evidence>
<protein>
    <recommendedName>
        <fullName evidence="4">Mediator of RNA polymerase II transcription subunit 11</fullName>
    </recommendedName>
    <alternativeName>
        <fullName evidence="4">Mediator complex subunit 11</fullName>
    </alternativeName>
</protein>
<keyword evidence="3 4" id="KW-0539">Nucleus</keyword>